<dbReference type="AlphaFoldDB" id="A0A545B0L5"/>
<accession>A0A545B0L5</accession>
<dbReference type="InterPro" id="IPR036388">
    <property type="entry name" value="WH-like_DNA-bd_sf"/>
</dbReference>
<dbReference type="SMART" id="SM00421">
    <property type="entry name" value="HTH_LUXR"/>
    <property type="match status" value="1"/>
</dbReference>
<comment type="caution">
    <text evidence="5">The sequence shown here is derived from an EMBL/GenBank/DDBJ whole genome shotgun (WGS) entry which is preliminary data.</text>
</comment>
<evidence type="ECO:0000259" key="4">
    <source>
        <dbReference type="PROSITE" id="PS50043"/>
    </source>
</evidence>
<dbReference type="SUPFAM" id="SSF48452">
    <property type="entry name" value="TPR-like"/>
    <property type="match status" value="1"/>
</dbReference>
<reference evidence="5 6" key="1">
    <citation type="submission" date="2019-07" db="EMBL/GenBank/DDBJ databases">
        <title>Cryptosporangium phraense sp. nov., isolated from plant litter.</title>
        <authorList>
            <person name="Suriyachadkun C."/>
        </authorList>
    </citation>
    <scope>NUCLEOTIDE SEQUENCE [LARGE SCALE GENOMIC DNA]</scope>
    <source>
        <strain evidence="5 6">A-T 5661</strain>
    </source>
</reference>
<evidence type="ECO:0000256" key="2">
    <source>
        <dbReference type="ARBA" id="ARBA00022840"/>
    </source>
</evidence>
<dbReference type="InterPro" id="IPR000792">
    <property type="entry name" value="Tscrpt_reg_LuxR_C"/>
</dbReference>
<dbReference type="Gene3D" id="3.40.50.300">
    <property type="entry name" value="P-loop containing nucleotide triphosphate hydrolases"/>
    <property type="match status" value="1"/>
</dbReference>
<dbReference type="Gene3D" id="1.10.10.10">
    <property type="entry name" value="Winged helix-like DNA-binding domain superfamily/Winged helix DNA-binding domain"/>
    <property type="match status" value="1"/>
</dbReference>
<dbReference type="PANTHER" id="PTHR16305">
    <property type="entry name" value="TESTICULAR SOLUBLE ADENYLYL CYCLASE"/>
    <property type="match status" value="1"/>
</dbReference>
<gene>
    <name evidence="5" type="ORF">FL583_01095</name>
</gene>
<dbReference type="InParanoid" id="A0A545B0L5"/>
<dbReference type="Proteomes" id="UP000317982">
    <property type="component" value="Unassembled WGS sequence"/>
</dbReference>
<dbReference type="GO" id="GO:0006355">
    <property type="term" value="P:regulation of DNA-templated transcription"/>
    <property type="evidence" value="ECO:0007669"/>
    <property type="project" value="InterPro"/>
</dbReference>
<dbReference type="SUPFAM" id="SSF46894">
    <property type="entry name" value="C-terminal effector domain of the bipartite response regulators"/>
    <property type="match status" value="1"/>
</dbReference>
<feature type="domain" description="HTH luxR-type" evidence="4">
    <location>
        <begin position="912"/>
        <end position="977"/>
    </location>
</feature>
<dbReference type="PRINTS" id="PR00038">
    <property type="entry name" value="HTHLUXR"/>
</dbReference>
<dbReference type="SUPFAM" id="SSF52540">
    <property type="entry name" value="P-loop containing nucleoside triphosphate hydrolases"/>
    <property type="match status" value="1"/>
</dbReference>
<name>A0A545B0L5_9ACTN</name>
<dbReference type="InterPro" id="IPR027417">
    <property type="entry name" value="P-loop_NTPase"/>
</dbReference>
<dbReference type="InterPro" id="IPR016032">
    <property type="entry name" value="Sig_transdc_resp-reg_C-effctor"/>
</dbReference>
<dbReference type="OrthoDB" id="8482304at2"/>
<dbReference type="GO" id="GO:0005737">
    <property type="term" value="C:cytoplasm"/>
    <property type="evidence" value="ECO:0007669"/>
    <property type="project" value="TreeGrafter"/>
</dbReference>
<dbReference type="GO" id="GO:0003677">
    <property type="term" value="F:DNA binding"/>
    <property type="evidence" value="ECO:0007669"/>
    <property type="project" value="InterPro"/>
</dbReference>
<dbReference type="GO" id="GO:0005524">
    <property type="term" value="F:ATP binding"/>
    <property type="evidence" value="ECO:0007669"/>
    <property type="project" value="UniProtKB-KW"/>
</dbReference>
<organism evidence="5 6">
    <name type="scientific">Cryptosporangium phraense</name>
    <dbReference type="NCBI Taxonomy" id="2593070"/>
    <lineage>
        <taxon>Bacteria</taxon>
        <taxon>Bacillati</taxon>
        <taxon>Actinomycetota</taxon>
        <taxon>Actinomycetes</taxon>
        <taxon>Cryptosporangiales</taxon>
        <taxon>Cryptosporangiaceae</taxon>
        <taxon>Cryptosporangium</taxon>
    </lineage>
</organism>
<evidence type="ECO:0000313" key="6">
    <source>
        <dbReference type="Proteomes" id="UP000317982"/>
    </source>
</evidence>
<dbReference type="PROSITE" id="PS50043">
    <property type="entry name" value="HTH_LUXR_2"/>
    <property type="match status" value="1"/>
</dbReference>
<sequence length="990" mass="102418">MVTAPIGRERELDALDATLADGVGGCTVVTGPAGIGKSYLLDAVIRRARERGTTVATRRAFELDRAVPLISLASALRNCDPPSASFGWLPGESGNTFRTLERLGASLETSAAERPLVVAIDDAQWIDEFSALAIRQLVPALASSPVRWLLARRPQPEGTPGQQVVSWLRQEGADEVVLGGLPEDAVGALCAQVLDAEVDSTVLALASGFGGSPLQVTQLMRSLRVTDQLVIADGVATVVGTELPSSFVAMVRQVLDQLPDDPRTVVRSSAVFGRPFGLGEVARLLGRRPAELVPLIELAVSASLLTDAGGVLTFVHDLVRRAVHSTLGEAVAVVLHREAATIARADGRPPMEIAEHLLSGGRDGRREAVDELRAAAADVAAMAPSTAADLLVHALDVLGEHGPGRTALVAEAVGLLAAAGRLDQARDLGRAALRAGLDRPTEARLLLGLAEAFKHAGHNATAVGYADQGLRHTDGDALAARLYAIRAHAQVYTGDLAGADRSGEQADVIGRAVGEPGASVFGLCARSLVAQARGDLGGALRHAEVATALADEVGGEALQRHPRIWLAAALTELDRLDEAAREIERGRDESDRLGTGWSAPLWHYYGAAVLLARGELEDAVAEANAGVAVAERLGSHQLALPLLGTLVRVAVERGAVDAAVEYRGRMEALVAGGMSAAPEDVEYPRGLVLAAVGDVGGALEVLGPLVDGLPERPVLIAQDPGAAATLVRILVEGGDVERAEVVARTAAAVAARNAPRPEADRPGSANGAGVDPGVDRGGLAGLVGGAAHAAGLLNRDLSALRTAIEAFRRTPRRLALATALADAAAAADAGASADAGDLVGFESESESESGAEAWRAEALALASACGAHRLRRSLTSPANATAPTSGRAATHAGVSLEADPDHPSADDGSVSIGSALERLSPAERRVALLVADGLTNHQVAAHLHLSRHTVDSHLRKIFAKWTIQSRVALATVVARDLPTREPDASSTPQR</sequence>
<keyword evidence="1" id="KW-0547">Nucleotide-binding</keyword>
<proteinExistence type="predicted"/>
<evidence type="ECO:0000256" key="3">
    <source>
        <dbReference type="SAM" id="MobiDB-lite"/>
    </source>
</evidence>
<evidence type="ECO:0000313" key="5">
    <source>
        <dbReference type="EMBL" id="TQS47126.1"/>
    </source>
</evidence>
<keyword evidence="2" id="KW-0067">ATP-binding</keyword>
<keyword evidence="6" id="KW-1185">Reference proteome</keyword>
<dbReference type="Pfam" id="PF13191">
    <property type="entry name" value="AAA_16"/>
    <property type="match status" value="1"/>
</dbReference>
<dbReference type="PANTHER" id="PTHR16305:SF35">
    <property type="entry name" value="TRANSCRIPTIONAL ACTIVATOR DOMAIN"/>
    <property type="match status" value="1"/>
</dbReference>
<dbReference type="Gene3D" id="1.25.40.10">
    <property type="entry name" value="Tetratricopeptide repeat domain"/>
    <property type="match status" value="1"/>
</dbReference>
<dbReference type="InterPro" id="IPR011990">
    <property type="entry name" value="TPR-like_helical_dom_sf"/>
</dbReference>
<dbReference type="InterPro" id="IPR041664">
    <property type="entry name" value="AAA_16"/>
</dbReference>
<protein>
    <submittedName>
        <fullName evidence="5">AAA family ATPase</fullName>
    </submittedName>
</protein>
<dbReference type="GO" id="GO:0004016">
    <property type="term" value="F:adenylate cyclase activity"/>
    <property type="evidence" value="ECO:0007669"/>
    <property type="project" value="TreeGrafter"/>
</dbReference>
<dbReference type="Pfam" id="PF00196">
    <property type="entry name" value="GerE"/>
    <property type="match status" value="1"/>
</dbReference>
<evidence type="ECO:0000256" key="1">
    <source>
        <dbReference type="ARBA" id="ARBA00022741"/>
    </source>
</evidence>
<dbReference type="CDD" id="cd06170">
    <property type="entry name" value="LuxR_C_like"/>
    <property type="match status" value="1"/>
</dbReference>
<feature type="region of interest" description="Disordered" evidence="3">
    <location>
        <begin position="752"/>
        <end position="771"/>
    </location>
</feature>
<dbReference type="EMBL" id="VIRS01000001">
    <property type="protein sequence ID" value="TQS47126.1"/>
    <property type="molecule type" value="Genomic_DNA"/>
</dbReference>